<feature type="domain" description="Protein kinase" evidence="10">
    <location>
        <begin position="218"/>
        <end position="474"/>
    </location>
</feature>
<evidence type="ECO:0000256" key="2">
    <source>
        <dbReference type="ARBA" id="ARBA00018572"/>
    </source>
</evidence>
<dbReference type="PANTHER" id="PTHR24348:SF70">
    <property type="entry name" value="PROTEIN KINASE DOMAIN CONTAINING PROTEIN"/>
    <property type="match status" value="1"/>
</dbReference>
<dbReference type="PANTHER" id="PTHR24348">
    <property type="entry name" value="SERINE/THREONINE-PROTEIN KINASE UNC-51-RELATED"/>
    <property type="match status" value="1"/>
</dbReference>
<reference evidence="11 12" key="1">
    <citation type="submission" date="2015-01" db="EMBL/GenBank/DDBJ databases">
        <title>The Genome Sequence of Exophiala oligosperma CBS72588.</title>
        <authorList>
            <consortium name="The Broad Institute Genomics Platform"/>
            <person name="Cuomo C."/>
            <person name="de Hoog S."/>
            <person name="Gorbushina A."/>
            <person name="Stielow B."/>
            <person name="Teixiera M."/>
            <person name="Abouelleil A."/>
            <person name="Chapman S.B."/>
            <person name="Priest M."/>
            <person name="Young S.K."/>
            <person name="Wortman J."/>
            <person name="Nusbaum C."/>
            <person name="Birren B."/>
        </authorList>
    </citation>
    <scope>NUCLEOTIDE SEQUENCE [LARGE SCALE GENOMIC DNA]</scope>
    <source>
        <strain evidence="11 12">CBS 72588</strain>
    </source>
</reference>
<feature type="region of interest" description="Disordered" evidence="9">
    <location>
        <begin position="522"/>
        <end position="543"/>
    </location>
</feature>
<dbReference type="PROSITE" id="PS00108">
    <property type="entry name" value="PROTEIN_KINASE_ST"/>
    <property type="match status" value="1"/>
</dbReference>
<dbReference type="PROSITE" id="PS00107">
    <property type="entry name" value="PROTEIN_KINASE_ATP"/>
    <property type="match status" value="1"/>
</dbReference>
<name>A0A0D2CYR0_9EURO</name>
<keyword evidence="5 8" id="KW-0067">ATP-binding</keyword>
<dbReference type="GO" id="GO:0034045">
    <property type="term" value="C:phagophore assembly site membrane"/>
    <property type="evidence" value="ECO:0007669"/>
    <property type="project" value="UniProtKB-SubCell"/>
</dbReference>
<comment type="subcellular location">
    <subcellularLocation>
        <location evidence="1">Preautophagosomal structure membrane</location>
        <topology evidence="1">Peripheral membrane protein</topology>
    </subcellularLocation>
</comment>
<keyword evidence="4 8" id="KW-0547">Nucleotide-binding</keyword>
<proteinExistence type="predicted"/>
<evidence type="ECO:0000259" key="10">
    <source>
        <dbReference type="PROSITE" id="PS50011"/>
    </source>
</evidence>
<evidence type="ECO:0000256" key="6">
    <source>
        <dbReference type="ARBA" id="ARBA00023006"/>
    </source>
</evidence>
<dbReference type="GO" id="GO:0006914">
    <property type="term" value="P:autophagy"/>
    <property type="evidence" value="ECO:0007669"/>
    <property type="project" value="UniProtKB-KW"/>
</dbReference>
<dbReference type="VEuPathDB" id="FungiDB:PV06_11517"/>
<dbReference type="Pfam" id="PF09729">
    <property type="entry name" value="Gti1_Pac2"/>
    <property type="match status" value="1"/>
</dbReference>
<feature type="binding site" evidence="8">
    <location>
        <position position="247"/>
    </location>
    <ligand>
        <name>ATP</name>
        <dbReference type="ChEBI" id="CHEBI:30616"/>
    </ligand>
</feature>
<dbReference type="Proteomes" id="UP000053342">
    <property type="component" value="Unassembled WGS sequence"/>
</dbReference>
<dbReference type="STRING" id="215243.A0A0D2CYR0"/>
<evidence type="ECO:0000256" key="4">
    <source>
        <dbReference type="ARBA" id="ARBA00022741"/>
    </source>
</evidence>
<dbReference type="InterPro" id="IPR045269">
    <property type="entry name" value="Atg1-like"/>
</dbReference>
<keyword evidence="6" id="KW-0072">Autophagy</keyword>
<accession>A0A0D2CYR0</accession>
<dbReference type="RefSeq" id="XP_016256404.1">
    <property type="nucleotide sequence ID" value="XM_016413208.1"/>
</dbReference>
<dbReference type="OrthoDB" id="4129984at2759"/>
<evidence type="ECO:0000256" key="1">
    <source>
        <dbReference type="ARBA" id="ARBA00004623"/>
    </source>
</evidence>
<dbReference type="SUPFAM" id="SSF56112">
    <property type="entry name" value="Protein kinase-like (PK-like)"/>
    <property type="match status" value="1"/>
</dbReference>
<dbReference type="GO" id="GO:0005524">
    <property type="term" value="F:ATP binding"/>
    <property type="evidence" value="ECO:0007669"/>
    <property type="project" value="UniProtKB-UniRule"/>
</dbReference>
<dbReference type="GO" id="GO:0010506">
    <property type="term" value="P:regulation of autophagy"/>
    <property type="evidence" value="ECO:0007669"/>
    <property type="project" value="InterPro"/>
</dbReference>
<gene>
    <name evidence="11" type="ORF">PV06_11517</name>
</gene>
<dbReference type="HOGENOM" id="CLU_304202_0_0_1"/>
<evidence type="ECO:0000313" key="11">
    <source>
        <dbReference type="EMBL" id="KIW36188.1"/>
    </source>
</evidence>
<feature type="region of interest" description="Disordered" evidence="9">
    <location>
        <begin position="555"/>
        <end position="584"/>
    </location>
</feature>
<feature type="region of interest" description="Disordered" evidence="9">
    <location>
        <begin position="646"/>
        <end position="665"/>
    </location>
</feature>
<dbReference type="Pfam" id="PF00069">
    <property type="entry name" value="Pkinase"/>
    <property type="match status" value="1"/>
</dbReference>
<dbReference type="InterPro" id="IPR000719">
    <property type="entry name" value="Prot_kinase_dom"/>
</dbReference>
<dbReference type="GO" id="GO:0004674">
    <property type="term" value="F:protein serine/threonine kinase activity"/>
    <property type="evidence" value="ECO:0007669"/>
    <property type="project" value="InterPro"/>
</dbReference>
<dbReference type="AlphaFoldDB" id="A0A0D2CYR0"/>
<protein>
    <recommendedName>
        <fullName evidence="2">Serine/threonine-protein kinase ATG1</fullName>
    </recommendedName>
    <alternativeName>
        <fullName evidence="7">Autophagy-related protein 1</fullName>
    </alternativeName>
    <alternativeName>
        <fullName evidence="3">Serine/threonine-protein kinase atg1</fullName>
    </alternativeName>
</protein>
<evidence type="ECO:0000256" key="7">
    <source>
        <dbReference type="ARBA" id="ARBA00030237"/>
    </source>
</evidence>
<dbReference type="Gene3D" id="1.10.510.10">
    <property type="entry name" value="Transferase(Phosphotransferase) domain 1"/>
    <property type="match status" value="1"/>
</dbReference>
<evidence type="ECO:0000256" key="8">
    <source>
        <dbReference type="PROSITE-ProRule" id="PRU10141"/>
    </source>
</evidence>
<keyword evidence="12" id="KW-1185">Reference proteome</keyword>
<dbReference type="InterPro" id="IPR008271">
    <property type="entry name" value="Ser/Thr_kinase_AS"/>
</dbReference>
<sequence length="977" mass="111687">MDDLNIFLTLTPFDEWGLTIDSFRLPHNADRYVKPSPISRGTTPSEYGEDETPANELEYFHRIQLRFNQETKVKGRVTFGSDPDLCDVLLESTRPRFYISFDSEQRPAIWDDSNNGLIVSYDGQGKNDLRNHFKWIFFPEYETIRAKIPLRNKRELAFNVHLPQHYKTYATEYEDNVKRFMAEAPPPHEVAFHNLILRSQGTSFAPSESLSPTRRPVYLKREELGKGAFGRVRKVLDATTGYEYAGKEFFHKNGWEKEVEIMKYLRHPHIVLFVDSRTAPNPFIVMEYLPLGNLAAQDQVSSVSDTDMLVICKQSLEGLSYLHSQNITHRDLKPENILLRSRTPIHIKLADFGLAQDGSDLKTFCGSRMYAAPEIFLGQHYTNAVDIWSLGVIVMKFVYGLPQHGSAKRKGKAKQKETLQSEGVSWCRSLIESANDWESDLLIDFLTMHMLKWNPQERLSAAECLNTVSESNLFSESIAQKGDLTPRLHPVRGTDDIDIEEASTIIRPLSHMETLAQNVRASRSEGSMLRSAGPSPPLIPRDDERTSSVFREQLDTRSAKRRRTVNDTEQVELPQPPTEGFIWDNRGATFQNNEINEMTDSTIDRLLHVSRSSLKFMTPSHSRADGPDMNNTKVQARWIPVLPLASSHNHQERPTPRQPPAPQELQTQGLPLQILHTEVFFKVCLDDGQVAVRKKDFKVNVSNLTRLVSMDVEQYVQQRPDLEFERVRGSGSYIDFQGAIEIYTIRLEDLAALKEAYQFNRNATEDELRSTAERANMTIDQVRPSYFGRPTLSERPSIAQSGHVFVHEQTVSGIQRWTDGRHWSPSRIPSDFLIYGEQVASANRAYTTESDHKPLPENDDLEECHRRLYGPFANSFHFGPGNLVMKTIKVNETGHSGTTWHVVSYYRPIDVLRGQLQTLALNQEFILQPWHRPGNSIPYDHQGDSHRAGESSATPMMRLRGIHRPVSIMFRQLGLCQ</sequence>
<evidence type="ECO:0000313" key="12">
    <source>
        <dbReference type="Proteomes" id="UP000053342"/>
    </source>
</evidence>
<evidence type="ECO:0000256" key="3">
    <source>
        <dbReference type="ARBA" id="ARBA00019599"/>
    </source>
</evidence>
<dbReference type="InterPro" id="IPR017441">
    <property type="entry name" value="Protein_kinase_ATP_BS"/>
</dbReference>
<dbReference type="InterPro" id="IPR011009">
    <property type="entry name" value="Kinase-like_dom_sf"/>
</dbReference>
<dbReference type="InterPro" id="IPR018608">
    <property type="entry name" value="Gti1/Pac2"/>
</dbReference>
<dbReference type="SMART" id="SM00220">
    <property type="entry name" value="S_TKc"/>
    <property type="match status" value="1"/>
</dbReference>
<dbReference type="PROSITE" id="PS50011">
    <property type="entry name" value="PROTEIN_KINASE_DOM"/>
    <property type="match status" value="1"/>
</dbReference>
<dbReference type="GeneID" id="27363591"/>
<evidence type="ECO:0000256" key="5">
    <source>
        <dbReference type="ARBA" id="ARBA00022840"/>
    </source>
</evidence>
<dbReference type="EMBL" id="KN847369">
    <property type="protein sequence ID" value="KIW36188.1"/>
    <property type="molecule type" value="Genomic_DNA"/>
</dbReference>
<organism evidence="11 12">
    <name type="scientific">Exophiala oligosperma</name>
    <dbReference type="NCBI Taxonomy" id="215243"/>
    <lineage>
        <taxon>Eukaryota</taxon>
        <taxon>Fungi</taxon>
        <taxon>Dikarya</taxon>
        <taxon>Ascomycota</taxon>
        <taxon>Pezizomycotina</taxon>
        <taxon>Eurotiomycetes</taxon>
        <taxon>Chaetothyriomycetidae</taxon>
        <taxon>Chaetothyriales</taxon>
        <taxon>Herpotrichiellaceae</taxon>
        <taxon>Exophiala</taxon>
    </lineage>
</organism>
<evidence type="ECO:0000256" key="9">
    <source>
        <dbReference type="SAM" id="MobiDB-lite"/>
    </source>
</evidence>